<dbReference type="Proteomes" id="UP000649151">
    <property type="component" value="Unassembled WGS sequence"/>
</dbReference>
<sequence length="54" mass="5821">MNLVPCASPCIHQKDGYCQLNHPVPVTGSAVDGCCYFTPKKTDKLQDSLPNLDG</sequence>
<evidence type="ECO:0000313" key="1">
    <source>
        <dbReference type="EMBL" id="MBC5787829.1"/>
    </source>
</evidence>
<gene>
    <name evidence="1" type="ORF">H8Z77_07335</name>
</gene>
<proteinExistence type="predicted"/>
<reference evidence="1 2" key="1">
    <citation type="submission" date="2020-08" db="EMBL/GenBank/DDBJ databases">
        <title>Genome public.</title>
        <authorList>
            <person name="Liu C."/>
            <person name="Sun Q."/>
        </authorList>
    </citation>
    <scope>NUCLEOTIDE SEQUENCE [LARGE SCALE GENOMIC DNA]</scope>
    <source>
        <strain evidence="1 2">NSJ-27</strain>
    </source>
</reference>
<evidence type="ECO:0000313" key="2">
    <source>
        <dbReference type="Proteomes" id="UP000649151"/>
    </source>
</evidence>
<dbReference type="RefSeq" id="WP_159427345.1">
    <property type="nucleotide sequence ID" value="NZ_JACOQK010000001.1"/>
</dbReference>
<comment type="caution">
    <text evidence="1">The sequence shown here is derived from an EMBL/GenBank/DDBJ whole genome shotgun (WGS) entry which is preliminary data.</text>
</comment>
<keyword evidence="2" id="KW-1185">Reference proteome</keyword>
<name>A0ABR7IS21_9CLOT</name>
<organism evidence="1 2">
    <name type="scientific">Clostridium facile</name>
    <dbReference type="NCBI Taxonomy" id="2763035"/>
    <lineage>
        <taxon>Bacteria</taxon>
        <taxon>Bacillati</taxon>
        <taxon>Bacillota</taxon>
        <taxon>Clostridia</taxon>
        <taxon>Eubacteriales</taxon>
        <taxon>Clostridiaceae</taxon>
        <taxon>Clostridium</taxon>
    </lineage>
</organism>
<dbReference type="EMBL" id="JACOQK010000001">
    <property type="protein sequence ID" value="MBC5787829.1"/>
    <property type="molecule type" value="Genomic_DNA"/>
</dbReference>
<accession>A0ABR7IS21</accession>
<protein>
    <submittedName>
        <fullName evidence="1">Hydroxymyristoyl-ACP dehydratase</fullName>
    </submittedName>
</protein>